<accession>A0ABR5TMG3</accession>
<organism evidence="13 14">
    <name type="scientific">Gemelliphila asaccharolytica</name>
    <dbReference type="NCBI Taxonomy" id="502393"/>
    <lineage>
        <taxon>Bacteria</taxon>
        <taxon>Bacillati</taxon>
        <taxon>Bacillota</taxon>
        <taxon>Bacilli</taxon>
        <taxon>Bacillales</taxon>
        <taxon>Gemellaceae</taxon>
        <taxon>Gemelliphila</taxon>
    </lineage>
</organism>
<comment type="caution">
    <text evidence="13">The sequence shown here is derived from an EMBL/GenBank/DDBJ whole genome shotgun (WGS) entry which is preliminary data.</text>
</comment>
<evidence type="ECO:0000256" key="9">
    <source>
        <dbReference type="ARBA" id="ARBA00023134"/>
    </source>
</evidence>
<reference evidence="13 14" key="1">
    <citation type="submission" date="2016-01" db="EMBL/GenBank/DDBJ databases">
        <authorList>
            <person name="Mitreva M."/>
            <person name="Pepin K.H."/>
            <person name="Mihindukulasuriya K.A."/>
            <person name="Fulton R."/>
            <person name="Fronick C."/>
            <person name="O'Laughlin M."/>
            <person name="Miner T."/>
            <person name="Herter B."/>
            <person name="Rosa B.A."/>
            <person name="Cordes M."/>
            <person name="Tomlinson C."/>
            <person name="Wollam A."/>
            <person name="Palsikar V.B."/>
            <person name="Mardis E.R."/>
            <person name="Wilson R.K."/>
        </authorList>
    </citation>
    <scope>NUCLEOTIDE SEQUENCE [LARGE SCALE GENOMIC DNA]</scope>
    <source>
        <strain evidence="13 14">KA00071</strain>
    </source>
</reference>
<dbReference type="Proteomes" id="UP000070467">
    <property type="component" value="Unassembled WGS sequence"/>
</dbReference>
<evidence type="ECO:0000313" key="13">
    <source>
        <dbReference type="EMBL" id="KXB58527.1"/>
    </source>
</evidence>
<dbReference type="Gene3D" id="3.40.50.300">
    <property type="entry name" value="P-loop containing nucleotide triphosphate hydrolases"/>
    <property type="match status" value="1"/>
</dbReference>
<evidence type="ECO:0000259" key="12">
    <source>
        <dbReference type="PROSITE" id="PS51721"/>
    </source>
</evidence>
<keyword evidence="4 10" id="KW-0699">rRNA-binding</keyword>
<dbReference type="InterPro" id="IPR031944">
    <property type="entry name" value="RsgA_N"/>
</dbReference>
<sequence>MTSNKGRIIKSIGGFYYVLFNNSLITCRARGKFRNDKVTPLVGDIVTFDISSDNSGYITDIDKRKNKLLRPKVANIDYNIIVTSVKSPNFSSKLLDKSIILNENFHVNTIIILSKLDLLDEEELNKIENIKKYYRNIGYLIYTNSKEDISILKNILKNKFVSVSGQSGAGKSTFINNLSDRKLKLKTGEISFVLGRGKHTTRHIEFYNIDGFYIADTPGFSSLDISLLEKQDLKFLFREFKNFNCKFKLCNHINEPECELKKILKTNLENSYLKERYNNYKNIMDEIEKGRRRY</sequence>
<dbReference type="PANTHER" id="PTHR32120">
    <property type="entry name" value="SMALL RIBOSOMAL SUBUNIT BIOGENESIS GTPASE RSGA"/>
    <property type="match status" value="1"/>
</dbReference>
<dbReference type="InterPro" id="IPR027417">
    <property type="entry name" value="P-loop_NTPase"/>
</dbReference>
<evidence type="ECO:0000256" key="6">
    <source>
        <dbReference type="ARBA" id="ARBA00022801"/>
    </source>
</evidence>
<dbReference type="RefSeq" id="WP_066129036.1">
    <property type="nucleotide sequence ID" value="NZ_KQ959861.1"/>
</dbReference>
<feature type="domain" description="CP-type G" evidence="12">
    <location>
        <begin position="65"/>
        <end position="223"/>
    </location>
</feature>
<comment type="subcellular location">
    <subcellularLocation>
        <location evidence="10">Cytoplasm</location>
    </subcellularLocation>
</comment>
<feature type="binding site" evidence="10">
    <location>
        <begin position="114"/>
        <end position="117"/>
    </location>
    <ligand>
        <name>GTP</name>
        <dbReference type="ChEBI" id="CHEBI:37565"/>
    </ligand>
</feature>
<evidence type="ECO:0000256" key="1">
    <source>
        <dbReference type="ARBA" id="ARBA00022490"/>
    </source>
</evidence>
<dbReference type="Gene3D" id="2.40.50.140">
    <property type="entry name" value="Nucleic acid-binding proteins"/>
    <property type="match status" value="1"/>
</dbReference>
<dbReference type="Pfam" id="PF03193">
    <property type="entry name" value="RsgA_GTPase"/>
    <property type="match status" value="1"/>
</dbReference>
<feature type="binding site" evidence="10">
    <location>
        <begin position="165"/>
        <end position="173"/>
    </location>
    <ligand>
        <name>GTP</name>
        <dbReference type="ChEBI" id="CHEBI:37565"/>
    </ligand>
</feature>
<keyword evidence="7 10" id="KW-0862">Zinc</keyword>
<keyword evidence="5 10" id="KW-0547">Nucleotide-binding</keyword>
<gene>
    <name evidence="10" type="primary">rsgA</name>
    <name evidence="13" type="ORF">HMPREF1871_00291</name>
</gene>
<dbReference type="InterPro" id="IPR010914">
    <property type="entry name" value="RsgA_GTPase_dom"/>
</dbReference>
<evidence type="ECO:0000256" key="2">
    <source>
        <dbReference type="ARBA" id="ARBA00022517"/>
    </source>
</evidence>
<dbReference type="EC" id="3.6.1.-" evidence="10"/>
<keyword evidence="2 10" id="KW-0690">Ribosome biogenesis</keyword>
<proteinExistence type="inferred from homology"/>
<keyword evidence="9 10" id="KW-0342">GTP-binding</keyword>
<dbReference type="SUPFAM" id="SSF52540">
    <property type="entry name" value="P-loop containing nucleoside triphosphate hydrolases"/>
    <property type="match status" value="1"/>
</dbReference>
<evidence type="ECO:0000256" key="8">
    <source>
        <dbReference type="ARBA" id="ARBA00022884"/>
    </source>
</evidence>
<evidence type="ECO:0000256" key="7">
    <source>
        <dbReference type="ARBA" id="ARBA00022833"/>
    </source>
</evidence>
<evidence type="ECO:0000256" key="10">
    <source>
        <dbReference type="HAMAP-Rule" id="MF_01820"/>
    </source>
</evidence>
<comment type="function">
    <text evidence="10">One of several proteins that assist in the late maturation steps of the functional core of the 30S ribosomal subunit. Helps release RbfA from mature subunits. May play a role in the assembly of ribosomal proteins into the subunit. Circularly permuted GTPase that catalyzes slow GTP hydrolysis, GTPase activity is stimulated by the 30S ribosomal subunit.</text>
</comment>
<dbReference type="NCBIfam" id="TIGR00157">
    <property type="entry name" value="ribosome small subunit-dependent GTPase A"/>
    <property type="match status" value="1"/>
</dbReference>
<dbReference type="HAMAP" id="MF_01820">
    <property type="entry name" value="GTPase_RsgA"/>
    <property type="match status" value="1"/>
</dbReference>
<feature type="binding site" evidence="10">
    <location>
        <position position="252"/>
    </location>
    <ligand>
        <name>Zn(2+)</name>
        <dbReference type="ChEBI" id="CHEBI:29105"/>
    </ligand>
</feature>
<comment type="subunit">
    <text evidence="10">Monomer. Associates with 30S ribosomal subunit, binds 16S rRNA.</text>
</comment>
<dbReference type="Gene3D" id="1.10.40.50">
    <property type="entry name" value="Probable gtpase engc, domain 3"/>
    <property type="match status" value="1"/>
</dbReference>
<dbReference type="PANTHER" id="PTHR32120:SF11">
    <property type="entry name" value="SMALL RIBOSOMAL SUBUNIT BIOGENESIS GTPASE RSGA 1, MITOCHONDRIAL-RELATED"/>
    <property type="match status" value="1"/>
</dbReference>
<dbReference type="InterPro" id="IPR030378">
    <property type="entry name" value="G_CP_dom"/>
</dbReference>
<comment type="similarity">
    <text evidence="10">Belongs to the TRAFAC class YlqF/YawG GTPase family. RsgA subfamily.</text>
</comment>
<dbReference type="EMBL" id="LSDB01000008">
    <property type="protein sequence ID" value="KXB58527.1"/>
    <property type="molecule type" value="Genomic_DNA"/>
</dbReference>
<feature type="binding site" evidence="10">
    <location>
        <position position="250"/>
    </location>
    <ligand>
        <name>Zn(2+)</name>
        <dbReference type="ChEBI" id="CHEBI:29105"/>
    </ligand>
</feature>
<feature type="domain" description="EngC GTPase" evidence="11">
    <location>
        <begin position="74"/>
        <end position="221"/>
    </location>
</feature>
<dbReference type="PROSITE" id="PS51721">
    <property type="entry name" value="G_CP"/>
    <property type="match status" value="1"/>
</dbReference>
<evidence type="ECO:0000313" key="14">
    <source>
        <dbReference type="Proteomes" id="UP000070467"/>
    </source>
</evidence>
<feature type="binding site" evidence="10">
    <location>
        <position position="258"/>
    </location>
    <ligand>
        <name>Zn(2+)</name>
        <dbReference type="ChEBI" id="CHEBI:29105"/>
    </ligand>
</feature>
<keyword evidence="3 10" id="KW-0479">Metal-binding</keyword>
<keyword evidence="14" id="KW-1185">Reference proteome</keyword>
<evidence type="ECO:0000256" key="3">
    <source>
        <dbReference type="ARBA" id="ARBA00022723"/>
    </source>
</evidence>
<dbReference type="InterPro" id="IPR012340">
    <property type="entry name" value="NA-bd_OB-fold"/>
</dbReference>
<dbReference type="SUPFAM" id="SSF50249">
    <property type="entry name" value="Nucleic acid-binding proteins"/>
    <property type="match status" value="1"/>
</dbReference>
<dbReference type="PROSITE" id="PS50936">
    <property type="entry name" value="ENGC_GTPASE"/>
    <property type="match status" value="1"/>
</dbReference>
<evidence type="ECO:0000256" key="4">
    <source>
        <dbReference type="ARBA" id="ARBA00022730"/>
    </source>
</evidence>
<keyword evidence="6 10" id="KW-0378">Hydrolase</keyword>
<feature type="binding site" evidence="10">
    <location>
        <position position="245"/>
    </location>
    <ligand>
        <name>Zn(2+)</name>
        <dbReference type="ChEBI" id="CHEBI:29105"/>
    </ligand>
</feature>
<dbReference type="Pfam" id="PF16745">
    <property type="entry name" value="RsgA_N"/>
    <property type="match status" value="1"/>
</dbReference>
<evidence type="ECO:0000256" key="5">
    <source>
        <dbReference type="ARBA" id="ARBA00022741"/>
    </source>
</evidence>
<dbReference type="CDD" id="cd04466">
    <property type="entry name" value="S1_YloQ_GTPase"/>
    <property type="match status" value="1"/>
</dbReference>
<dbReference type="InterPro" id="IPR004881">
    <property type="entry name" value="Ribosome_biogen_GTPase_RsgA"/>
</dbReference>
<comment type="cofactor">
    <cofactor evidence="10">
        <name>Zn(2+)</name>
        <dbReference type="ChEBI" id="CHEBI:29105"/>
    </cofactor>
    <text evidence="10">Binds 1 zinc ion per subunit.</text>
</comment>
<protein>
    <recommendedName>
        <fullName evidence="10">Small ribosomal subunit biogenesis GTPase RsgA</fullName>
        <ecNumber evidence="10">3.6.1.-</ecNumber>
    </recommendedName>
</protein>
<evidence type="ECO:0000259" key="11">
    <source>
        <dbReference type="PROSITE" id="PS50936"/>
    </source>
</evidence>
<keyword evidence="1 10" id="KW-0963">Cytoplasm</keyword>
<dbReference type="CDD" id="cd01854">
    <property type="entry name" value="YjeQ_EngC"/>
    <property type="match status" value="1"/>
</dbReference>
<keyword evidence="8 10" id="KW-0694">RNA-binding</keyword>
<name>A0ABR5TMG3_9BACL</name>